<keyword evidence="4" id="KW-0804">Transcription</keyword>
<feature type="domain" description="RNA polymerase sigma-70 region 2" evidence="5">
    <location>
        <begin position="26"/>
        <end position="96"/>
    </location>
</feature>
<dbReference type="OrthoDB" id="9780326at2"/>
<accession>A6DMR7</accession>
<evidence type="ECO:0000313" key="6">
    <source>
        <dbReference type="EMBL" id="EDM26953.1"/>
    </source>
</evidence>
<dbReference type="AlphaFoldDB" id="A6DMR7"/>
<dbReference type="Gene3D" id="1.10.1740.10">
    <property type="match status" value="1"/>
</dbReference>
<keyword evidence="3" id="KW-0238">DNA-binding</keyword>
<comment type="caution">
    <text evidence="6">The sequence shown here is derived from an EMBL/GenBank/DDBJ whole genome shotgun (WGS) entry which is preliminary data.</text>
</comment>
<evidence type="ECO:0000256" key="4">
    <source>
        <dbReference type="ARBA" id="ARBA00023163"/>
    </source>
</evidence>
<keyword evidence="2" id="KW-0731">Sigma factor</keyword>
<dbReference type="Pfam" id="PF04542">
    <property type="entry name" value="Sigma70_r2"/>
    <property type="match status" value="1"/>
</dbReference>
<dbReference type="GO" id="GO:0003677">
    <property type="term" value="F:DNA binding"/>
    <property type="evidence" value="ECO:0007669"/>
    <property type="project" value="UniProtKB-KW"/>
</dbReference>
<organism evidence="6 7">
    <name type="scientific">Lentisphaera araneosa HTCC2155</name>
    <dbReference type="NCBI Taxonomy" id="313628"/>
    <lineage>
        <taxon>Bacteria</taxon>
        <taxon>Pseudomonadati</taxon>
        <taxon>Lentisphaerota</taxon>
        <taxon>Lentisphaeria</taxon>
        <taxon>Lentisphaerales</taxon>
        <taxon>Lentisphaeraceae</taxon>
        <taxon>Lentisphaera</taxon>
    </lineage>
</organism>
<evidence type="ECO:0000313" key="7">
    <source>
        <dbReference type="Proteomes" id="UP000004947"/>
    </source>
</evidence>
<dbReference type="InterPro" id="IPR039425">
    <property type="entry name" value="RNA_pol_sigma-70-like"/>
</dbReference>
<dbReference type="Proteomes" id="UP000004947">
    <property type="component" value="Unassembled WGS sequence"/>
</dbReference>
<keyword evidence="1" id="KW-0805">Transcription regulation</keyword>
<dbReference type="PANTHER" id="PTHR43133">
    <property type="entry name" value="RNA POLYMERASE ECF-TYPE SIGMA FACTO"/>
    <property type="match status" value="1"/>
</dbReference>
<gene>
    <name evidence="6" type="ORF">LNTAR_06909</name>
</gene>
<dbReference type="InterPro" id="IPR013325">
    <property type="entry name" value="RNA_pol_sigma_r2"/>
</dbReference>
<dbReference type="RefSeq" id="WP_007279164.1">
    <property type="nucleotide sequence ID" value="NZ_ABCK01000012.1"/>
</dbReference>
<dbReference type="GO" id="GO:0016987">
    <property type="term" value="F:sigma factor activity"/>
    <property type="evidence" value="ECO:0007669"/>
    <property type="project" value="UniProtKB-KW"/>
</dbReference>
<evidence type="ECO:0000256" key="3">
    <source>
        <dbReference type="ARBA" id="ARBA00023125"/>
    </source>
</evidence>
<evidence type="ECO:0000256" key="2">
    <source>
        <dbReference type="ARBA" id="ARBA00023082"/>
    </source>
</evidence>
<dbReference type="STRING" id="313628.LNTAR_06909"/>
<evidence type="ECO:0000259" key="5">
    <source>
        <dbReference type="Pfam" id="PF04542"/>
    </source>
</evidence>
<dbReference type="PANTHER" id="PTHR43133:SF8">
    <property type="entry name" value="RNA POLYMERASE SIGMA FACTOR HI_1459-RELATED"/>
    <property type="match status" value="1"/>
</dbReference>
<dbReference type="InterPro" id="IPR007627">
    <property type="entry name" value="RNA_pol_sigma70_r2"/>
</dbReference>
<dbReference type="NCBIfam" id="TIGR02937">
    <property type="entry name" value="sigma70-ECF"/>
    <property type="match status" value="1"/>
</dbReference>
<proteinExistence type="predicted"/>
<dbReference type="SUPFAM" id="SSF88946">
    <property type="entry name" value="Sigma2 domain of RNA polymerase sigma factors"/>
    <property type="match status" value="1"/>
</dbReference>
<dbReference type="InterPro" id="IPR014284">
    <property type="entry name" value="RNA_pol_sigma-70_dom"/>
</dbReference>
<dbReference type="EMBL" id="ABCK01000012">
    <property type="protein sequence ID" value="EDM26953.1"/>
    <property type="molecule type" value="Genomic_DNA"/>
</dbReference>
<protein>
    <submittedName>
        <fullName evidence="6">Probable ECF sigma factor</fullName>
    </submittedName>
</protein>
<dbReference type="eggNOG" id="COG1595">
    <property type="taxonomic scope" value="Bacteria"/>
</dbReference>
<keyword evidence="7" id="KW-1185">Reference proteome</keyword>
<reference evidence="6 7" key="1">
    <citation type="journal article" date="2010" name="J. Bacteriol.">
        <title>Genome sequence of Lentisphaera araneosa HTCC2155T, the type species of the order Lentisphaerales in the phylum Lentisphaerae.</title>
        <authorList>
            <person name="Thrash J.C."/>
            <person name="Cho J.C."/>
            <person name="Vergin K.L."/>
            <person name="Morris R.M."/>
            <person name="Giovannoni S.J."/>
        </authorList>
    </citation>
    <scope>NUCLEOTIDE SEQUENCE [LARGE SCALE GENOMIC DNA]</scope>
    <source>
        <strain evidence="6 7">HTCC2155</strain>
    </source>
</reference>
<name>A6DMR7_9BACT</name>
<evidence type="ECO:0000256" key="1">
    <source>
        <dbReference type="ARBA" id="ARBA00023015"/>
    </source>
</evidence>
<sequence>MENYTRQTLLQKIKSTQDEDSWNEFIEIYRPYIYVIIKNLGVRPVEIEDHVQSTLVICWQKLPDFNYDPDKGRFRYWLSRIAKFTVNNHIRKHSRRSELDKKLELPTSLPPDIEAISDREWKVFISKKAWQNIKDGLSENSRLCFEALMKGESFDIIAERLSIPKNTISVNKKRVEEKMFKEIQRLQREIG</sequence>
<dbReference type="GO" id="GO:0006352">
    <property type="term" value="P:DNA-templated transcription initiation"/>
    <property type="evidence" value="ECO:0007669"/>
    <property type="project" value="InterPro"/>
</dbReference>